<name>A0A7W6D1S4_9HYPH</name>
<gene>
    <name evidence="7" type="ORF">GGR24_003163</name>
</gene>
<proteinExistence type="predicted"/>
<accession>A0A7W6D1S4</accession>
<organism evidence="7 8">
    <name type="scientific">Hansschlegelia beijingensis</name>
    <dbReference type="NCBI Taxonomy" id="1133344"/>
    <lineage>
        <taxon>Bacteria</taxon>
        <taxon>Pseudomonadati</taxon>
        <taxon>Pseudomonadota</taxon>
        <taxon>Alphaproteobacteria</taxon>
        <taxon>Hyphomicrobiales</taxon>
        <taxon>Methylopilaceae</taxon>
        <taxon>Hansschlegelia</taxon>
    </lineage>
</organism>
<dbReference type="InterPro" id="IPR009915">
    <property type="entry name" value="NnrU_dom"/>
</dbReference>
<evidence type="ECO:0000256" key="2">
    <source>
        <dbReference type="ARBA" id="ARBA00022692"/>
    </source>
</evidence>
<feature type="transmembrane region" description="Helical" evidence="5">
    <location>
        <begin position="75"/>
        <end position="94"/>
    </location>
</feature>
<evidence type="ECO:0000256" key="1">
    <source>
        <dbReference type="ARBA" id="ARBA00004141"/>
    </source>
</evidence>
<evidence type="ECO:0000259" key="6">
    <source>
        <dbReference type="Pfam" id="PF07298"/>
    </source>
</evidence>
<comment type="subcellular location">
    <subcellularLocation>
        <location evidence="1">Membrane</location>
        <topology evidence="1">Multi-pass membrane protein</topology>
    </subcellularLocation>
</comment>
<evidence type="ECO:0000256" key="3">
    <source>
        <dbReference type="ARBA" id="ARBA00022989"/>
    </source>
</evidence>
<sequence>MLVLVAGLLIFFGVHLSTRARDNRARLIARFGEGPYKVAYSAISTLALVLIVLGWRSAPFIEIWSPPGWTRHATITLMLPAFILLAAAYLPGHIRAKAKHPMLAALKLWAAAHLVSNGDLASIILFGSFLAYGVVDRIMLKRAGRGEVRAPQKASWGADVMAVVIGTAAYLLFGIYLHPLLIGVPAIRV</sequence>
<evidence type="ECO:0000256" key="5">
    <source>
        <dbReference type="SAM" id="Phobius"/>
    </source>
</evidence>
<keyword evidence="2 5" id="KW-0812">Transmembrane</keyword>
<dbReference type="AlphaFoldDB" id="A0A7W6D1S4"/>
<reference evidence="7 8" key="1">
    <citation type="submission" date="2020-08" db="EMBL/GenBank/DDBJ databases">
        <title>Genomic Encyclopedia of Type Strains, Phase IV (KMG-IV): sequencing the most valuable type-strain genomes for metagenomic binning, comparative biology and taxonomic classification.</title>
        <authorList>
            <person name="Goeker M."/>
        </authorList>
    </citation>
    <scope>NUCLEOTIDE SEQUENCE [LARGE SCALE GENOMIC DNA]</scope>
    <source>
        <strain evidence="7 8">DSM 25481</strain>
    </source>
</reference>
<feature type="transmembrane region" description="Helical" evidence="5">
    <location>
        <begin position="156"/>
        <end position="177"/>
    </location>
</feature>
<dbReference type="Proteomes" id="UP000528964">
    <property type="component" value="Unassembled WGS sequence"/>
</dbReference>
<protein>
    <submittedName>
        <fullName evidence="7">Putative membrane protein</fullName>
    </submittedName>
</protein>
<feature type="transmembrane region" description="Helical" evidence="5">
    <location>
        <begin position="114"/>
        <end position="135"/>
    </location>
</feature>
<keyword evidence="3 5" id="KW-1133">Transmembrane helix</keyword>
<evidence type="ECO:0000313" key="7">
    <source>
        <dbReference type="EMBL" id="MBB3974482.1"/>
    </source>
</evidence>
<feature type="domain" description="NnrU" evidence="6">
    <location>
        <begin position="3"/>
        <end position="185"/>
    </location>
</feature>
<keyword evidence="4 5" id="KW-0472">Membrane</keyword>
<dbReference type="EMBL" id="JACIDR010000006">
    <property type="protein sequence ID" value="MBB3974482.1"/>
    <property type="molecule type" value="Genomic_DNA"/>
</dbReference>
<comment type="caution">
    <text evidence="7">The sequence shown here is derived from an EMBL/GenBank/DDBJ whole genome shotgun (WGS) entry which is preliminary data.</text>
</comment>
<dbReference type="GO" id="GO:0016020">
    <property type="term" value="C:membrane"/>
    <property type="evidence" value="ECO:0007669"/>
    <property type="project" value="UniProtKB-SubCell"/>
</dbReference>
<evidence type="ECO:0000256" key="4">
    <source>
        <dbReference type="ARBA" id="ARBA00023136"/>
    </source>
</evidence>
<keyword evidence="8" id="KW-1185">Reference proteome</keyword>
<dbReference type="Pfam" id="PF07298">
    <property type="entry name" value="NnrU"/>
    <property type="match status" value="1"/>
</dbReference>
<evidence type="ECO:0000313" key="8">
    <source>
        <dbReference type="Proteomes" id="UP000528964"/>
    </source>
</evidence>
<dbReference type="RefSeq" id="WP_183396328.1">
    <property type="nucleotide sequence ID" value="NZ_JACIDR010000006.1"/>
</dbReference>
<feature type="transmembrane region" description="Helical" evidence="5">
    <location>
        <begin position="36"/>
        <end position="55"/>
    </location>
</feature>